<dbReference type="RefSeq" id="WP_275278525.1">
    <property type="nucleotide sequence ID" value="NZ_CP119108.1"/>
</dbReference>
<dbReference type="InterPro" id="IPR029044">
    <property type="entry name" value="Nucleotide-diphossugar_trans"/>
</dbReference>
<dbReference type="SUPFAM" id="SSF53448">
    <property type="entry name" value="Nucleotide-diphospho-sugar transferases"/>
    <property type="match status" value="1"/>
</dbReference>
<organism evidence="7 8">
    <name type="scientific">Microbacterium horticulturae</name>
    <dbReference type="NCBI Taxonomy" id="3028316"/>
    <lineage>
        <taxon>Bacteria</taxon>
        <taxon>Bacillati</taxon>
        <taxon>Actinomycetota</taxon>
        <taxon>Actinomycetes</taxon>
        <taxon>Micrococcales</taxon>
        <taxon>Microbacteriaceae</taxon>
        <taxon>Microbacterium</taxon>
    </lineage>
</organism>
<evidence type="ECO:0000256" key="3">
    <source>
        <dbReference type="ARBA" id="ARBA00022679"/>
    </source>
</evidence>
<dbReference type="InterPro" id="IPR001296">
    <property type="entry name" value="Glyco_trans_1"/>
</dbReference>
<keyword evidence="2 7" id="KW-0328">Glycosyltransferase</keyword>
<dbReference type="Pfam" id="PF00535">
    <property type="entry name" value="Glycos_transf_2"/>
    <property type="match status" value="1"/>
</dbReference>
<feature type="domain" description="Glycosyltransferase 2-like" evidence="5">
    <location>
        <begin position="371"/>
        <end position="488"/>
    </location>
</feature>
<evidence type="ECO:0000256" key="1">
    <source>
        <dbReference type="ARBA" id="ARBA00021292"/>
    </source>
</evidence>
<keyword evidence="8" id="KW-1185">Reference proteome</keyword>
<dbReference type="Proteomes" id="UP001214553">
    <property type="component" value="Chromosome"/>
</dbReference>
<dbReference type="EMBL" id="CP119108">
    <property type="protein sequence ID" value="WEG09201.1"/>
    <property type="molecule type" value="Genomic_DNA"/>
</dbReference>
<gene>
    <name evidence="7" type="ORF">PU630_01155</name>
</gene>
<sequence length="652" mass="70720">MRVLRIAHHAVVSAWRERERRLINQGVDVTLISAAVWNEGGRDVALEAEEDGFVRAARTVGRHPSVFVCDPRPIWRAIGEKPDLIDLHEEPNAMITAETLLIRWLRRCRAPYVLYSAQNIAKRYPIPFRWIERVSLRGAAAVYVCNNEAGRILHEKGLRAPAVLIPLGVDTAVFAPAERAAPHTEPVVGYIGRLQAHKGVDVLLRAAASRPHWQLRITGDGPQRAELEALARTLGIADRVRFLGFTTDEDLASRYRELDVLAVPSLPTTSWLEQFCRVAVEAMASGVPVVASDTGAIPDVVGDSGILVPPGDAAALVRAIDETLSPERWTQLRERGLARAPQFAWDAVAAAQREMYAEVLGETGNAYAPDVLVVAYGSPDGLDESLAALSGRLPITVVDNSSLPETQDVANRHGARYIDAGGNRGFAGGVNIGLRALADAGQGDRDVLLLNPDARIDADAVAVMQRALHVHPRVAAVGATQTEPDSGARVRVWWPFPSPWGAWLEAVGLGPLNRAKGFAIGSALLLNARAIAELGGLDERFFLYAEETDWQYRARRHGWSIRVAEVSATHEGAGTGGDPSIREGHFYASGELYIRKHYGTLGWQVFRAAGVCNAAVRSLLLRGARGAAARRRLRLFVAGPVAARSAADDLPR</sequence>
<evidence type="ECO:0000259" key="6">
    <source>
        <dbReference type="Pfam" id="PF13439"/>
    </source>
</evidence>
<evidence type="ECO:0000313" key="8">
    <source>
        <dbReference type="Proteomes" id="UP001214553"/>
    </source>
</evidence>
<dbReference type="Pfam" id="PF00534">
    <property type="entry name" value="Glycos_transf_1"/>
    <property type="match status" value="1"/>
</dbReference>
<dbReference type="Gene3D" id="3.40.50.2000">
    <property type="entry name" value="Glycogen Phosphorylase B"/>
    <property type="match status" value="2"/>
</dbReference>
<dbReference type="GO" id="GO:0016757">
    <property type="term" value="F:glycosyltransferase activity"/>
    <property type="evidence" value="ECO:0007669"/>
    <property type="project" value="UniProtKB-KW"/>
</dbReference>
<evidence type="ECO:0000256" key="2">
    <source>
        <dbReference type="ARBA" id="ARBA00022676"/>
    </source>
</evidence>
<accession>A0ABY8BYD0</accession>
<evidence type="ECO:0000259" key="4">
    <source>
        <dbReference type="Pfam" id="PF00534"/>
    </source>
</evidence>
<name>A0ABY8BYD0_9MICO</name>
<dbReference type="PANTHER" id="PTHR45947:SF3">
    <property type="entry name" value="SULFOQUINOVOSYL TRANSFERASE SQD2"/>
    <property type="match status" value="1"/>
</dbReference>
<dbReference type="InterPro" id="IPR001173">
    <property type="entry name" value="Glyco_trans_2-like"/>
</dbReference>
<evidence type="ECO:0000313" key="7">
    <source>
        <dbReference type="EMBL" id="WEG09201.1"/>
    </source>
</evidence>
<proteinExistence type="predicted"/>
<dbReference type="InterPro" id="IPR050194">
    <property type="entry name" value="Glycosyltransferase_grp1"/>
</dbReference>
<evidence type="ECO:0000259" key="5">
    <source>
        <dbReference type="Pfam" id="PF00535"/>
    </source>
</evidence>
<reference evidence="7 8" key="1">
    <citation type="submission" date="2023-03" db="EMBL/GenBank/DDBJ databases">
        <title>Genome sequence of Microbacterium sp. KACC 23027.</title>
        <authorList>
            <person name="Kim S."/>
            <person name="Heo J."/>
            <person name="Kwon S.-W."/>
        </authorList>
    </citation>
    <scope>NUCLEOTIDE SEQUENCE [LARGE SCALE GENOMIC DNA]</scope>
    <source>
        <strain evidence="7 8">KACC 23027</strain>
    </source>
</reference>
<feature type="domain" description="Glycosyltransferase subfamily 4-like N-terminal" evidence="6">
    <location>
        <begin position="20"/>
        <end position="172"/>
    </location>
</feature>
<dbReference type="Gene3D" id="3.90.550.10">
    <property type="entry name" value="Spore Coat Polysaccharide Biosynthesis Protein SpsA, Chain A"/>
    <property type="match status" value="1"/>
</dbReference>
<keyword evidence="3 7" id="KW-0808">Transferase</keyword>
<feature type="domain" description="Glycosyl transferase family 1" evidence="4">
    <location>
        <begin position="178"/>
        <end position="327"/>
    </location>
</feature>
<dbReference type="SUPFAM" id="SSF53756">
    <property type="entry name" value="UDP-Glycosyltransferase/glycogen phosphorylase"/>
    <property type="match status" value="1"/>
</dbReference>
<protein>
    <recommendedName>
        <fullName evidence="1">D-inositol 3-phosphate glycosyltransferase</fullName>
    </recommendedName>
</protein>
<dbReference type="Pfam" id="PF13439">
    <property type="entry name" value="Glyco_transf_4"/>
    <property type="match status" value="1"/>
</dbReference>
<dbReference type="InterPro" id="IPR028098">
    <property type="entry name" value="Glyco_trans_4-like_N"/>
</dbReference>
<dbReference type="PANTHER" id="PTHR45947">
    <property type="entry name" value="SULFOQUINOVOSYL TRANSFERASE SQD2"/>
    <property type="match status" value="1"/>
</dbReference>